<name>A0ABT6CKE9_9SPHN</name>
<reference evidence="1 2" key="1">
    <citation type="submission" date="2023-03" db="EMBL/GenBank/DDBJ databases">
        <title>Novosphingobium cyanobacteriorum sp. nov., isolated from a eutrophic reservoir during the Microcystis bloom period.</title>
        <authorList>
            <person name="Kang M."/>
            <person name="Le V."/>
            <person name="Ko S.-R."/>
            <person name="Lee S.-A."/>
            <person name="Ahn C.-Y."/>
        </authorList>
    </citation>
    <scope>NUCLEOTIDE SEQUENCE [LARGE SCALE GENOMIC DNA]</scope>
    <source>
        <strain evidence="1 2">HBC54</strain>
    </source>
</reference>
<dbReference type="Proteomes" id="UP001222770">
    <property type="component" value="Unassembled WGS sequence"/>
</dbReference>
<dbReference type="RefSeq" id="WP_277279005.1">
    <property type="nucleotide sequence ID" value="NZ_JAROCY010000013.1"/>
</dbReference>
<evidence type="ECO:0000313" key="2">
    <source>
        <dbReference type="Proteomes" id="UP001222770"/>
    </source>
</evidence>
<protein>
    <submittedName>
        <fullName evidence="1">Uncharacterized protein</fullName>
    </submittedName>
</protein>
<proteinExistence type="predicted"/>
<dbReference type="EMBL" id="JAROCY010000013">
    <property type="protein sequence ID" value="MDF8334385.1"/>
    <property type="molecule type" value="Genomic_DNA"/>
</dbReference>
<organism evidence="1 2">
    <name type="scientific">Novosphingobium cyanobacteriorum</name>
    <dbReference type="NCBI Taxonomy" id="3024215"/>
    <lineage>
        <taxon>Bacteria</taxon>
        <taxon>Pseudomonadati</taxon>
        <taxon>Pseudomonadota</taxon>
        <taxon>Alphaproteobacteria</taxon>
        <taxon>Sphingomonadales</taxon>
        <taxon>Sphingomonadaceae</taxon>
        <taxon>Novosphingobium</taxon>
    </lineage>
</organism>
<keyword evidence="2" id="KW-1185">Reference proteome</keyword>
<comment type="caution">
    <text evidence="1">The sequence shown here is derived from an EMBL/GenBank/DDBJ whole genome shotgun (WGS) entry which is preliminary data.</text>
</comment>
<gene>
    <name evidence="1" type="ORF">POM99_14335</name>
</gene>
<sequence length="181" mass="19128">MAERLPLSIDQSDWTVPPGCDSSVSELDLGEGEWLFFMGARCNGSPITLSVDPDHAGQPGLRAIHDIESGRVVAYVTVAEPDPHAQILAIARAGLSQHARRACAIGTSPVAGVPDGAWVLISGDRKLPDRDCGPFGAGPDGDAYWFQVGRHLFFIPPGNTQGAQPFDPATFNVVRLADVGS</sequence>
<evidence type="ECO:0000313" key="1">
    <source>
        <dbReference type="EMBL" id="MDF8334385.1"/>
    </source>
</evidence>
<accession>A0ABT6CKE9</accession>